<accession>A0A1W0E485</accession>
<dbReference type="SUPFAM" id="SSF56801">
    <property type="entry name" value="Acetyl-CoA synthetase-like"/>
    <property type="match status" value="1"/>
</dbReference>
<protein>
    <submittedName>
        <fullName evidence="2">LACS3</fullName>
    </submittedName>
</protein>
<evidence type="ECO:0000259" key="1">
    <source>
        <dbReference type="Pfam" id="PF00501"/>
    </source>
</evidence>
<dbReference type="Proteomes" id="UP000192758">
    <property type="component" value="Unassembled WGS sequence"/>
</dbReference>
<dbReference type="InterPro" id="IPR042099">
    <property type="entry name" value="ANL_N_sf"/>
</dbReference>
<dbReference type="PROSITE" id="PS00455">
    <property type="entry name" value="AMP_BINDING"/>
    <property type="match status" value="1"/>
</dbReference>
<dbReference type="PANTHER" id="PTHR43272:SF3">
    <property type="entry name" value="LONG CHAIN ACYL-COA SYNTHETASE 4"/>
    <property type="match status" value="1"/>
</dbReference>
<dbReference type="OrthoDB" id="1700726at2759"/>
<proteinExistence type="predicted"/>
<dbReference type="PANTHER" id="PTHR43272">
    <property type="entry name" value="LONG-CHAIN-FATTY-ACID--COA LIGASE"/>
    <property type="match status" value="1"/>
</dbReference>
<sequence>MQEKLVKVKNGVYEHLLFDQVDEDYKNEPSTLLDMFLRRLKKNNNSELFGVIKNDSVKYITTEDFYRKFKKIASFLFTETKEKELIGIYAVNCLEWAIVEYAGYLVNCTNVPLYSTFQPSALEYVLKETEMKILFASSQKANNLYETVLKRDNDLNSQNISSLEKIVLFDRDENVRKLYEEINIKVMFFDDLLEKNYDEDSEDIELDRRPKGSDTATICYTSGTSGTPKGVVLKHSAFCIHICGYKIVSAANLFPPSESVTYLSYLPLAHVFERICFTVVMSTGGRIVFFRGNPKMLQMDYEIAQPDFIAAVPRVLNLFEERINETVSNLNFIKKFLFKVCLWWKRKCVRKGNVKSWLVDKLVFNKVSKKFGGNLKYCLTGGASINPNTVEFLQSTLCMKIFQGYGMTEGLAANIVQPISDIAMDNVGIPFTSCKLRLKPVESFPYENYGELLISGKSLTSGYFKQPEKTEELWEEIDGEKWLKTGDVFKFENDRFYCVGRVKEMFKTSYGEYIVPEHVENCFVGGCIEDIYITGTRDSDSLCAVVVSSKKEWQEEDKMLKYIRDKGMQLAQIRKITKYEIPKAVYVINTPFMELENGELITPSMKKRRGKLYDYFKEEIESRLKK</sequence>
<gene>
    <name evidence="2" type="primary">LACS3</name>
    <name evidence="2" type="ORF">EHP00_2001</name>
</gene>
<dbReference type="InterPro" id="IPR020845">
    <property type="entry name" value="AMP-binding_CS"/>
</dbReference>
<reference evidence="2 3" key="1">
    <citation type="journal article" date="2017" name="Environ. Microbiol.">
        <title>Decay of the glycolytic pathway and adaptation to intranuclear parasitism within Enterocytozoonidae microsporidia.</title>
        <authorList>
            <person name="Wiredu Boakye D."/>
            <person name="Jaroenlak P."/>
            <person name="Prachumwat A."/>
            <person name="Williams T.A."/>
            <person name="Bateman K.S."/>
            <person name="Itsathitphaisarn O."/>
            <person name="Sritunyalucksana K."/>
            <person name="Paszkiewicz K.H."/>
            <person name="Moore K.A."/>
            <person name="Stentiford G.D."/>
            <person name="Williams B.A."/>
        </authorList>
    </citation>
    <scope>NUCLEOTIDE SEQUENCE [LARGE SCALE GENOMIC DNA]</scope>
    <source>
        <strain evidence="2 3">TH1</strain>
    </source>
</reference>
<evidence type="ECO:0000313" key="2">
    <source>
        <dbReference type="EMBL" id="OQS54067.1"/>
    </source>
</evidence>
<dbReference type="STRING" id="646526.A0A1W0E485"/>
<comment type="caution">
    <text evidence="2">The sequence shown here is derived from an EMBL/GenBank/DDBJ whole genome shotgun (WGS) entry which is preliminary data.</text>
</comment>
<dbReference type="EMBL" id="MNPJ01000022">
    <property type="protein sequence ID" value="OQS54067.1"/>
    <property type="molecule type" value="Genomic_DNA"/>
</dbReference>
<feature type="domain" description="AMP-dependent synthetase/ligase" evidence="1">
    <location>
        <begin position="55"/>
        <end position="464"/>
    </location>
</feature>
<dbReference type="AlphaFoldDB" id="A0A1W0E485"/>
<dbReference type="InterPro" id="IPR000873">
    <property type="entry name" value="AMP-dep_synth/lig_dom"/>
</dbReference>
<evidence type="ECO:0000313" key="3">
    <source>
        <dbReference type="Proteomes" id="UP000192758"/>
    </source>
</evidence>
<dbReference type="Gene3D" id="3.40.50.12780">
    <property type="entry name" value="N-terminal domain of ligase-like"/>
    <property type="match status" value="1"/>
</dbReference>
<dbReference type="GO" id="GO:0004467">
    <property type="term" value="F:long-chain fatty acid-CoA ligase activity"/>
    <property type="evidence" value="ECO:0007669"/>
    <property type="project" value="TreeGrafter"/>
</dbReference>
<dbReference type="Pfam" id="PF00501">
    <property type="entry name" value="AMP-binding"/>
    <property type="match status" value="1"/>
</dbReference>
<dbReference type="GO" id="GO:0016020">
    <property type="term" value="C:membrane"/>
    <property type="evidence" value="ECO:0007669"/>
    <property type="project" value="TreeGrafter"/>
</dbReference>
<organism evidence="2 3">
    <name type="scientific">Ecytonucleospora hepatopenaei</name>
    <dbReference type="NCBI Taxonomy" id="646526"/>
    <lineage>
        <taxon>Eukaryota</taxon>
        <taxon>Fungi</taxon>
        <taxon>Fungi incertae sedis</taxon>
        <taxon>Microsporidia</taxon>
        <taxon>Enterocytozoonidae</taxon>
        <taxon>Ecytonucleospora</taxon>
    </lineage>
</organism>
<dbReference type="GO" id="GO:0005783">
    <property type="term" value="C:endoplasmic reticulum"/>
    <property type="evidence" value="ECO:0007669"/>
    <property type="project" value="TreeGrafter"/>
</dbReference>
<name>A0A1W0E485_9MICR</name>
<keyword evidence="3" id="KW-1185">Reference proteome</keyword>
<dbReference type="VEuPathDB" id="MicrosporidiaDB:EHP00_2001"/>